<evidence type="ECO:0000256" key="4">
    <source>
        <dbReference type="ARBA" id="ARBA00022989"/>
    </source>
</evidence>
<dbReference type="Gene3D" id="2.60.40.150">
    <property type="entry name" value="C2 domain"/>
    <property type="match status" value="1"/>
</dbReference>
<accession>A0A2G8KFX3</accession>
<evidence type="ECO:0000259" key="6">
    <source>
        <dbReference type="PROSITE" id="PS50004"/>
    </source>
</evidence>
<dbReference type="InterPro" id="IPR035892">
    <property type="entry name" value="C2_domain_sf"/>
</dbReference>
<evidence type="ECO:0000313" key="7">
    <source>
        <dbReference type="EMBL" id="PIK46880.1"/>
    </source>
</evidence>
<name>A0A2G8KFX3_STIJA</name>
<keyword evidence="2" id="KW-0812">Transmembrane</keyword>
<sequence>MRYHKCAQDDSSSHQILTLISEGQDVREEESLRPEWNEQVVFSEMFPPLCRRIKLQLKDKDSVVGDVIGTSFIDLAKISNDGNEGFEPTFGPSWINLYGSTRQYNTVDANRKLNEGFGRGCMFRGRLLVALKTDIQDSTLESGGICVTNESCLPISEPGCMMLQPGCMVLQPGCMALQPSFMVLQPNCMMLQPNFMMLQLGCMMLQPNCMMLQSGCMILQQGCMVLQPGCIMLQSGCMMLQPPLCPSIKLSV</sequence>
<dbReference type="Proteomes" id="UP000230750">
    <property type="component" value="Unassembled WGS sequence"/>
</dbReference>
<dbReference type="EMBL" id="MRZV01000616">
    <property type="protein sequence ID" value="PIK46880.1"/>
    <property type="molecule type" value="Genomic_DNA"/>
</dbReference>
<keyword evidence="3" id="KW-0677">Repeat</keyword>
<feature type="domain" description="C2" evidence="6">
    <location>
        <begin position="1"/>
        <end position="90"/>
    </location>
</feature>
<dbReference type="PANTHER" id="PTHR12546:SF60">
    <property type="entry name" value="MISFIRE, ISOFORM F"/>
    <property type="match status" value="1"/>
</dbReference>
<evidence type="ECO:0000256" key="3">
    <source>
        <dbReference type="ARBA" id="ARBA00022737"/>
    </source>
</evidence>
<dbReference type="Pfam" id="PF00168">
    <property type="entry name" value="C2"/>
    <property type="match status" value="1"/>
</dbReference>
<dbReference type="InterPro" id="IPR000008">
    <property type="entry name" value="C2_dom"/>
</dbReference>
<evidence type="ECO:0000256" key="1">
    <source>
        <dbReference type="ARBA" id="ARBA00004167"/>
    </source>
</evidence>
<keyword evidence="5" id="KW-0472">Membrane</keyword>
<dbReference type="AlphaFoldDB" id="A0A2G8KFX3"/>
<comment type="subcellular location">
    <subcellularLocation>
        <location evidence="1">Membrane</location>
        <topology evidence="1">Single-pass membrane protein</topology>
    </subcellularLocation>
</comment>
<evidence type="ECO:0000256" key="2">
    <source>
        <dbReference type="ARBA" id="ARBA00022692"/>
    </source>
</evidence>
<dbReference type="InterPro" id="IPR037721">
    <property type="entry name" value="Ferlin"/>
</dbReference>
<dbReference type="GO" id="GO:0007009">
    <property type="term" value="P:plasma membrane organization"/>
    <property type="evidence" value="ECO:0007669"/>
    <property type="project" value="TreeGrafter"/>
</dbReference>
<dbReference type="SUPFAM" id="SSF49562">
    <property type="entry name" value="C2 domain (Calcium/lipid-binding domain, CaLB)"/>
    <property type="match status" value="1"/>
</dbReference>
<proteinExistence type="predicted"/>
<organism evidence="7 8">
    <name type="scientific">Stichopus japonicus</name>
    <name type="common">Sea cucumber</name>
    <dbReference type="NCBI Taxonomy" id="307972"/>
    <lineage>
        <taxon>Eukaryota</taxon>
        <taxon>Metazoa</taxon>
        <taxon>Echinodermata</taxon>
        <taxon>Eleutherozoa</taxon>
        <taxon>Echinozoa</taxon>
        <taxon>Holothuroidea</taxon>
        <taxon>Aspidochirotacea</taxon>
        <taxon>Aspidochirotida</taxon>
        <taxon>Stichopodidae</taxon>
        <taxon>Apostichopus</taxon>
    </lineage>
</organism>
<gene>
    <name evidence="7" type="ORF">BSL78_16254</name>
</gene>
<evidence type="ECO:0000313" key="8">
    <source>
        <dbReference type="Proteomes" id="UP000230750"/>
    </source>
</evidence>
<evidence type="ECO:0000256" key="5">
    <source>
        <dbReference type="ARBA" id="ARBA00023136"/>
    </source>
</evidence>
<dbReference type="OrthoDB" id="10059618at2759"/>
<protein>
    <submittedName>
        <fullName evidence="7">Putative otoferlin</fullName>
    </submittedName>
</protein>
<dbReference type="PANTHER" id="PTHR12546">
    <property type="entry name" value="FER-1-LIKE"/>
    <property type="match status" value="1"/>
</dbReference>
<comment type="caution">
    <text evidence="7">The sequence shown here is derived from an EMBL/GenBank/DDBJ whole genome shotgun (WGS) entry which is preliminary data.</text>
</comment>
<keyword evidence="4" id="KW-1133">Transmembrane helix</keyword>
<keyword evidence="8" id="KW-1185">Reference proteome</keyword>
<dbReference type="GO" id="GO:0016020">
    <property type="term" value="C:membrane"/>
    <property type="evidence" value="ECO:0007669"/>
    <property type="project" value="UniProtKB-SubCell"/>
</dbReference>
<reference evidence="7 8" key="1">
    <citation type="journal article" date="2017" name="PLoS Biol.">
        <title>The sea cucumber genome provides insights into morphological evolution and visceral regeneration.</title>
        <authorList>
            <person name="Zhang X."/>
            <person name="Sun L."/>
            <person name="Yuan J."/>
            <person name="Sun Y."/>
            <person name="Gao Y."/>
            <person name="Zhang L."/>
            <person name="Li S."/>
            <person name="Dai H."/>
            <person name="Hamel J.F."/>
            <person name="Liu C."/>
            <person name="Yu Y."/>
            <person name="Liu S."/>
            <person name="Lin W."/>
            <person name="Guo K."/>
            <person name="Jin S."/>
            <person name="Xu P."/>
            <person name="Storey K.B."/>
            <person name="Huan P."/>
            <person name="Zhang T."/>
            <person name="Zhou Y."/>
            <person name="Zhang J."/>
            <person name="Lin C."/>
            <person name="Li X."/>
            <person name="Xing L."/>
            <person name="Huo D."/>
            <person name="Sun M."/>
            <person name="Wang L."/>
            <person name="Mercier A."/>
            <person name="Li F."/>
            <person name="Yang H."/>
            <person name="Xiang J."/>
        </authorList>
    </citation>
    <scope>NUCLEOTIDE SEQUENCE [LARGE SCALE GENOMIC DNA]</scope>
    <source>
        <strain evidence="7">Shaxun</strain>
        <tissue evidence="7">Muscle</tissue>
    </source>
</reference>
<dbReference type="STRING" id="307972.A0A2G8KFX3"/>
<dbReference type="PROSITE" id="PS50004">
    <property type="entry name" value="C2"/>
    <property type="match status" value="1"/>
</dbReference>